<dbReference type="CDD" id="cd18572">
    <property type="entry name" value="ABC_6TM_TAP"/>
    <property type="match status" value="1"/>
</dbReference>
<evidence type="ECO:0000256" key="2">
    <source>
        <dbReference type="ARBA" id="ARBA00022692"/>
    </source>
</evidence>
<dbReference type="InterPro" id="IPR003439">
    <property type="entry name" value="ABC_transporter-like_ATP-bd"/>
</dbReference>
<feature type="transmembrane region" description="Helical" evidence="7">
    <location>
        <begin position="489"/>
        <end position="509"/>
    </location>
</feature>
<feature type="transmembrane region" description="Helical" evidence="7">
    <location>
        <begin position="79"/>
        <end position="98"/>
    </location>
</feature>
<dbReference type="InterPro" id="IPR046349">
    <property type="entry name" value="C1-like_sf"/>
</dbReference>
<sequence>MAASYRVTALDLLRTQASSEEDNRKAVARYYGGALLLAHVVDVCSAVGLLVAYTDGHWRALVAPLLRLDFAFRKELTDMLALALLRAVLFPALTVLAVRFGRAPYANAACCGCGRKKEGSTRASDASGGAYVALGGPTTPARAAVGDDSDNAAEISARLADEENSANKALAQFRKHCFLGLIFVCSTFTQVYVGMKVNAFEWGPDDATGLERHSEARAEARRKTRVAQILLTCSSVLFTNVMVYIARELVKELTRDEGLFLPKVHAHPLVFDADLCRHWCDLCSTPIRRGGAWRCKLCDFDMCVPCASRKDAATVGENVLRSDTGARVESDVSSSTYLRRAIGLASKQAPLLALAMALLASNSGLALALPKYQGRIIDQVVRGQRKAFTRAVATYLYLMIAQGVCSAMYRAAFAVVSRTILYTVRTTLFRSVIRQDTAFYDGTTSGHLTSRLTNDAQVMMAPIDASLASLLYNVIMLFGGITMCFTTSYALSMLAFVVVGPIMYLWDIYGNWSKNLSRKVLSAWAEANAVATEALAHVRTVKAFVTERSETAKYEDACGEALRLGIRDAMGFGVTSALTGYLDLGTGVLILWYGGLIVLNKSEGLTIGELVTFQLYWTMMNSSYQNLQGLVTSFTRSAAAAEKVFSLIDSLPDINEDDGAAIDWDVQGSLVLESVEFHYVMRPDAKVLSGVDLGIDAKSVCALVGRSGGGKSTIISLLMRFYDVRAGSLKLDGRDVRGLNVRDYRQLFGIVAQDTPLFARSILKNVAYGYADTDDRSKDLDKDPALAAAVVAAAKEAHAHDFIADMKDGYATRVGERGGRLSGGQRQRVAISRIFLREPRIILLDEATSALDEDSQAAVQKSLDALIKRGGSTVVLVAHRLSTVMNADKICVVDGGRVAESGTHEGLIDQKGIYASLVKKQISKSAAVLDQGKAEDSKEKAAEADTIDKLLGATAK</sequence>
<dbReference type="SUPFAM" id="SSF57889">
    <property type="entry name" value="Cysteine-rich domain"/>
    <property type="match status" value="1"/>
</dbReference>
<feature type="domain" description="ABC transmembrane type-1" evidence="9">
    <location>
        <begin position="353"/>
        <end position="636"/>
    </location>
</feature>
<dbReference type="EMBL" id="JBBJCI010000294">
    <property type="protein sequence ID" value="KAK7235231.1"/>
    <property type="molecule type" value="Genomic_DNA"/>
</dbReference>
<keyword evidence="4" id="KW-0067">ATP-binding</keyword>
<evidence type="ECO:0000259" key="9">
    <source>
        <dbReference type="PROSITE" id="PS50929"/>
    </source>
</evidence>
<dbReference type="InterPro" id="IPR011527">
    <property type="entry name" value="ABC1_TM_dom"/>
</dbReference>
<keyword evidence="6 7" id="KW-0472">Membrane</keyword>
<evidence type="ECO:0000256" key="5">
    <source>
        <dbReference type="ARBA" id="ARBA00022989"/>
    </source>
</evidence>
<evidence type="ECO:0000256" key="4">
    <source>
        <dbReference type="ARBA" id="ARBA00022840"/>
    </source>
</evidence>
<feature type="transmembrane region" description="Helical" evidence="7">
    <location>
        <begin position="349"/>
        <end position="369"/>
    </location>
</feature>
<comment type="subcellular location">
    <subcellularLocation>
        <location evidence="1">Membrane</location>
        <topology evidence="1">Multi-pass membrane protein</topology>
    </subcellularLocation>
</comment>
<feature type="transmembrane region" description="Helical" evidence="7">
    <location>
        <begin position="177"/>
        <end position="195"/>
    </location>
</feature>
<keyword evidence="2 7" id="KW-0812">Transmembrane</keyword>
<feature type="transmembrane region" description="Helical" evidence="7">
    <location>
        <begin position="395"/>
        <end position="416"/>
    </location>
</feature>
<evidence type="ECO:0000256" key="7">
    <source>
        <dbReference type="SAM" id="Phobius"/>
    </source>
</evidence>
<dbReference type="PROSITE" id="PS50929">
    <property type="entry name" value="ABC_TM1F"/>
    <property type="match status" value="1"/>
</dbReference>
<dbReference type="InterPro" id="IPR036640">
    <property type="entry name" value="ABC1_TM_sf"/>
</dbReference>
<dbReference type="PANTHER" id="PTHR43394:SF5">
    <property type="entry name" value="ABC TRANSPORTER B FAMILY"/>
    <property type="match status" value="1"/>
</dbReference>
<keyword evidence="11" id="KW-1185">Reference proteome</keyword>
<dbReference type="Pfam" id="PF00005">
    <property type="entry name" value="ABC_tran"/>
    <property type="match status" value="1"/>
</dbReference>
<dbReference type="PANTHER" id="PTHR43394">
    <property type="entry name" value="ATP-DEPENDENT PERMEASE MDL1, MITOCHONDRIAL"/>
    <property type="match status" value="1"/>
</dbReference>
<dbReference type="SUPFAM" id="SSF90123">
    <property type="entry name" value="ABC transporter transmembrane region"/>
    <property type="match status" value="1"/>
</dbReference>
<evidence type="ECO:0000256" key="1">
    <source>
        <dbReference type="ARBA" id="ARBA00004141"/>
    </source>
</evidence>
<proteinExistence type="predicted"/>
<dbReference type="Proteomes" id="UP001363151">
    <property type="component" value="Unassembled WGS sequence"/>
</dbReference>
<dbReference type="Pfam" id="PF00664">
    <property type="entry name" value="ABC_membrane"/>
    <property type="match status" value="1"/>
</dbReference>
<accession>A0ABR1FPY2</accession>
<keyword evidence="5 7" id="KW-1133">Transmembrane helix</keyword>
<dbReference type="InterPro" id="IPR039421">
    <property type="entry name" value="Type_1_exporter"/>
</dbReference>
<evidence type="ECO:0000256" key="3">
    <source>
        <dbReference type="ARBA" id="ARBA00022741"/>
    </source>
</evidence>
<dbReference type="Gene3D" id="1.20.1560.10">
    <property type="entry name" value="ABC transporter type 1, transmembrane domain"/>
    <property type="match status" value="1"/>
</dbReference>
<dbReference type="PROSITE" id="PS00211">
    <property type="entry name" value="ABC_TRANSPORTER_1"/>
    <property type="match status" value="1"/>
</dbReference>
<evidence type="ECO:0000313" key="11">
    <source>
        <dbReference type="Proteomes" id="UP001363151"/>
    </source>
</evidence>
<evidence type="ECO:0000313" key="10">
    <source>
        <dbReference type="EMBL" id="KAK7235231.1"/>
    </source>
</evidence>
<feature type="transmembrane region" description="Helical" evidence="7">
    <location>
        <begin position="461"/>
        <end position="483"/>
    </location>
</feature>
<organism evidence="10 11">
    <name type="scientific">Aureococcus anophagefferens</name>
    <name type="common">Harmful bloom alga</name>
    <dbReference type="NCBI Taxonomy" id="44056"/>
    <lineage>
        <taxon>Eukaryota</taxon>
        <taxon>Sar</taxon>
        <taxon>Stramenopiles</taxon>
        <taxon>Ochrophyta</taxon>
        <taxon>Pelagophyceae</taxon>
        <taxon>Pelagomonadales</taxon>
        <taxon>Pelagomonadaceae</taxon>
        <taxon>Aureococcus</taxon>
    </lineage>
</organism>
<comment type="caution">
    <text evidence="10">The sequence shown here is derived from an EMBL/GenBank/DDBJ whole genome shotgun (WGS) entry which is preliminary data.</text>
</comment>
<dbReference type="InterPro" id="IPR017871">
    <property type="entry name" value="ABC_transporter-like_CS"/>
</dbReference>
<dbReference type="InterPro" id="IPR027417">
    <property type="entry name" value="P-loop_NTPase"/>
</dbReference>
<evidence type="ECO:0000259" key="8">
    <source>
        <dbReference type="PROSITE" id="PS50893"/>
    </source>
</evidence>
<dbReference type="Gene3D" id="3.40.50.300">
    <property type="entry name" value="P-loop containing nucleotide triphosphate hydrolases"/>
    <property type="match status" value="1"/>
</dbReference>
<dbReference type="SUPFAM" id="SSF52540">
    <property type="entry name" value="P-loop containing nucleoside triphosphate hydrolases"/>
    <property type="match status" value="1"/>
</dbReference>
<protein>
    <submittedName>
        <fullName evidence="10">ABC transporter</fullName>
    </submittedName>
</protein>
<reference evidence="10 11" key="1">
    <citation type="submission" date="2024-03" db="EMBL/GenBank/DDBJ databases">
        <title>Aureococcus anophagefferens CCMP1851 and Kratosvirus quantuckense: Draft genome of a second virus-susceptible host strain in the model system.</title>
        <authorList>
            <person name="Chase E."/>
            <person name="Truchon A.R."/>
            <person name="Schepens W."/>
            <person name="Wilhelm S.W."/>
        </authorList>
    </citation>
    <scope>NUCLEOTIDE SEQUENCE [LARGE SCALE GENOMIC DNA]</scope>
    <source>
        <strain evidence="10 11">CCMP1851</strain>
    </source>
</reference>
<evidence type="ECO:0000256" key="6">
    <source>
        <dbReference type="ARBA" id="ARBA00023136"/>
    </source>
</evidence>
<dbReference type="SMART" id="SM00382">
    <property type="entry name" value="AAA"/>
    <property type="match status" value="1"/>
</dbReference>
<keyword evidence="3" id="KW-0547">Nucleotide-binding</keyword>
<name>A0ABR1FPY2_AURAN</name>
<feature type="domain" description="ABC transporter" evidence="8">
    <location>
        <begin position="670"/>
        <end position="920"/>
    </location>
</feature>
<feature type="transmembrane region" description="Helical" evidence="7">
    <location>
        <begin position="30"/>
        <end position="53"/>
    </location>
</feature>
<dbReference type="InterPro" id="IPR003593">
    <property type="entry name" value="AAA+_ATPase"/>
</dbReference>
<dbReference type="PROSITE" id="PS50893">
    <property type="entry name" value="ABC_TRANSPORTER_2"/>
    <property type="match status" value="1"/>
</dbReference>
<gene>
    <name evidence="10" type="ORF">SO694_00144057</name>
</gene>